<keyword evidence="2" id="KW-1185">Reference proteome</keyword>
<accession>A0A6S7BVV8</accession>
<evidence type="ECO:0000313" key="1">
    <source>
        <dbReference type="EMBL" id="CAB3819524.1"/>
    </source>
</evidence>
<evidence type="ECO:0000313" key="2">
    <source>
        <dbReference type="Proteomes" id="UP000494203"/>
    </source>
</evidence>
<proteinExistence type="predicted"/>
<dbReference type="EMBL" id="CADIKZ010000001">
    <property type="protein sequence ID" value="CAB3819524.1"/>
    <property type="molecule type" value="Genomic_DNA"/>
</dbReference>
<name>A0A6S7BVV8_9BURK</name>
<evidence type="ECO:0008006" key="3">
    <source>
        <dbReference type="Google" id="ProtNLM"/>
    </source>
</evidence>
<protein>
    <recommendedName>
        <fullName evidence="3">Preprotein translocase subunit SecD</fullName>
    </recommendedName>
</protein>
<reference evidence="1 2" key="1">
    <citation type="submission" date="2020-04" db="EMBL/GenBank/DDBJ databases">
        <authorList>
            <person name="De Canck E."/>
        </authorList>
    </citation>
    <scope>NUCLEOTIDE SEQUENCE [LARGE SCALE GENOMIC DNA]</scope>
    <source>
        <strain evidence="1 2">LMG 26788</strain>
    </source>
</reference>
<gene>
    <name evidence="1" type="ORF">LMG26788_00193</name>
</gene>
<sequence length="83" mass="9021">MKAQDVLPDDRDSADFQGVTVRKGTVGAFLANARLWCDANAAPQARECAGADLREALPALRALGLFEVLEVRDPALRRWLEAA</sequence>
<dbReference type="AlphaFoldDB" id="A0A6S7BVV8"/>
<dbReference type="RefSeq" id="WP_175135877.1">
    <property type="nucleotide sequence ID" value="NZ_CADIJV010000061.1"/>
</dbReference>
<organism evidence="1 2">
    <name type="scientific">Achromobacter pulmonis</name>
    <dbReference type="NCBI Taxonomy" id="1389932"/>
    <lineage>
        <taxon>Bacteria</taxon>
        <taxon>Pseudomonadati</taxon>
        <taxon>Pseudomonadota</taxon>
        <taxon>Betaproteobacteria</taxon>
        <taxon>Burkholderiales</taxon>
        <taxon>Alcaligenaceae</taxon>
        <taxon>Achromobacter</taxon>
    </lineage>
</organism>
<dbReference type="Proteomes" id="UP000494203">
    <property type="component" value="Unassembled WGS sequence"/>
</dbReference>